<comment type="caution">
    <text evidence="2">The sequence shown here is derived from an EMBL/GenBank/DDBJ whole genome shotgun (WGS) entry which is preliminary data.</text>
</comment>
<proteinExistence type="predicted"/>
<evidence type="ECO:0000313" key="2">
    <source>
        <dbReference type="EMBL" id="KAK8892957.1"/>
    </source>
</evidence>
<gene>
    <name evidence="2" type="ORF">M9Y10_030211</name>
</gene>
<dbReference type="PROSITE" id="PS50011">
    <property type="entry name" value="PROTEIN_KINASE_DOM"/>
    <property type="match status" value="1"/>
</dbReference>
<dbReference type="Proteomes" id="UP001470230">
    <property type="component" value="Unassembled WGS sequence"/>
</dbReference>
<organism evidence="2 3">
    <name type="scientific">Tritrichomonas musculus</name>
    <dbReference type="NCBI Taxonomy" id="1915356"/>
    <lineage>
        <taxon>Eukaryota</taxon>
        <taxon>Metamonada</taxon>
        <taxon>Parabasalia</taxon>
        <taxon>Tritrichomonadida</taxon>
        <taxon>Tritrichomonadidae</taxon>
        <taxon>Tritrichomonas</taxon>
    </lineage>
</organism>
<dbReference type="Gene3D" id="1.10.510.10">
    <property type="entry name" value="Transferase(Phosphotransferase) domain 1"/>
    <property type="match status" value="1"/>
</dbReference>
<dbReference type="SUPFAM" id="SSF56112">
    <property type="entry name" value="Protein kinase-like (PK-like)"/>
    <property type="match status" value="1"/>
</dbReference>
<evidence type="ECO:0000313" key="3">
    <source>
        <dbReference type="Proteomes" id="UP001470230"/>
    </source>
</evidence>
<keyword evidence="3" id="KW-1185">Reference proteome</keyword>
<dbReference type="InterPro" id="IPR011009">
    <property type="entry name" value="Kinase-like_dom_sf"/>
</dbReference>
<feature type="domain" description="Protein kinase" evidence="1">
    <location>
        <begin position="13"/>
        <end position="306"/>
    </location>
</feature>
<reference evidence="2 3" key="1">
    <citation type="submission" date="2024-04" db="EMBL/GenBank/DDBJ databases">
        <title>Tritrichomonas musculus Genome.</title>
        <authorList>
            <person name="Alves-Ferreira E."/>
            <person name="Grigg M."/>
            <person name="Lorenzi H."/>
            <person name="Galac M."/>
        </authorList>
    </citation>
    <scope>NUCLEOTIDE SEQUENCE [LARGE SCALE GENOMIC DNA]</scope>
    <source>
        <strain evidence="2 3">EAF2021</strain>
    </source>
</reference>
<dbReference type="SMART" id="SM00220">
    <property type="entry name" value="S_TKc"/>
    <property type="match status" value="1"/>
</dbReference>
<dbReference type="InterPro" id="IPR001245">
    <property type="entry name" value="Ser-Thr/Tyr_kinase_cat_dom"/>
</dbReference>
<evidence type="ECO:0000259" key="1">
    <source>
        <dbReference type="PROSITE" id="PS50011"/>
    </source>
</evidence>
<protein>
    <recommendedName>
        <fullName evidence="1">Protein kinase domain-containing protein</fullName>
    </recommendedName>
</protein>
<sequence>MDSSISSVNINDFIILTKIDLGRIPKKNDYQCHSFHAIDKKSKEEVVLNIYEDYYDIEGKIDDIIPKPILFKLTGTVNVIKYQSPMTSKNKEKIIELFENYDPFGNYTLFITELMKIQRVENLNHDYIVSRGKKHELINPTIRSKIIFGIASTMKKLHSYNAYLPNLFGKVCLDDKLEPRLRLPSITYFDLSKVKLVYTVMWGVGDDPSIIAPETLKSRENDPSLIDVFGFGMFVYSMFTDTTDEADFMIRYLHSREYLFKNSRPEKSCNIPDHYFDLIEKCLDEDPKKRPSFNEIVEILMNDKFALNEYSMKTNLDELHEYQSRIENY</sequence>
<accession>A0ABR2KPB8</accession>
<name>A0ABR2KPB8_9EUKA</name>
<dbReference type="PANTHER" id="PTHR23257">
    <property type="entry name" value="SERINE-THREONINE PROTEIN KINASE"/>
    <property type="match status" value="1"/>
</dbReference>
<dbReference type="InterPro" id="IPR050167">
    <property type="entry name" value="Ser_Thr_protein_kinase"/>
</dbReference>
<dbReference type="EMBL" id="JAPFFF010000004">
    <property type="protein sequence ID" value="KAK8892957.1"/>
    <property type="molecule type" value="Genomic_DNA"/>
</dbReference>
<dbReference type="InterPro" id="IPR000719">
    <property type="entry name" value="Prot_kinase_dom"/>
</dbReference>
<dbReference type="Pfam" id="PF07714">
    <property type="entry name" value="PK_Tyr_Ser-Thr"/>
    <property type="match status" value="1"/>
</dbReference>